<dbReference type="eggNOG" id="COG0834">
    <property type="taxonomic scope" value="Bacteria"/>
</dbReference>
<proteinExistence type="inferred from homology"/>
<gene>
    <name evidence="10" type="ORF">ThimaDRAFT_2784</name>
</gene>
<keyword evidence="5" id="KW-0732">Signal</keyword>
<dbReference type="SMART" id="SM00062">
    <property type="entry name" value="PBPb"/>
    <property type="match status" value="1"/>
</dbReference>
<dbReference type="InterPro" id="IPR001991">
    <property type="entry name" value="Na-dicarboxylate_symporter"/>
</dbReference>
<dbReference type="OrthoDB" id="9791339at2"/>
<comment type="subcellular location">
    <subcellularLocation>
        <location evidence="1">Membrane</location>
        <topology evidence="1">Multi-pass membrane protein</topology>
    </subcellularLocation>
</comment>
<feature type="transmembrane region" description="Helical" evidence="8">
    <location>
        <begin position="187"/>
        <end position="205"/>
    </location>
</feature>
<feature type="domain" description="Solute-binding protein family 3/N-terminal" evidence="9">
    <location>
        <begin position="484"/>
        <end position="712"/>
    </location>
</feature>
<dbReference type="Gene3D" id="3.40.190.10">
    <property type="entry name" value="Periplasmic binding protein-like II"/>
    <property type="match status" value="2"/>
</dbReference>
<keyword evidence="11" id="KW-1185">Reference proteome</keyword>
<feature type="transmembrane region" description="Helical" evidence="8">
    <location>
        <begin position="375"/>
        <end position="398"/>
    </location>
</feature>
<evidence type="ECO:0000256" key="7">
    <source>
        <dbReference type="ARBA" id="ARBA00023136"/>
    </source>
</evidence>
<feature type="transmembrane region" description="Helical" evidence="8">
    <location>
        <begin position="83"/>
        <end position="103"/>
    </location>
</feature>
<dbReference type="GO" id="GO:0016020">
    <property type="term" value="C:membrane"/>
    <property type="evidence" value="ECO:0007669"/>
    <property type="project" value="UniProtKB-SubCell"/>
</dbReference>
<dbReference type="PANTHER" id="PTHR35936">
    <property type="entry name" value="MEMBRANE-BOUND LYTIC MUREIN TRANSGLYCOSYLASE F"/>
    <property type="match status" value="1"/>
</dbReference>
<evidence type="ECO:0000256" key="1">
    <source>
        <dbReference type="ARBA" id="ARBA00004141"/>
    </source>
</evidence>
<keyword evidence="3" id="KW-0813">Transport</keyword>
<feature type="transmembrane region" description="Helical" evidence="8">
    <location>
        <begin position="308"/>
        <end position="326"/>
    </location>
</feature>
<evidence type="ECO:0000256" key="2">
    <source>
        <dbReference type="ARBA" id="ARBA00010333"/>
    </source>
</evidence>
<name>F9UCY2_9GAMM</name>
<dbReference type="GO" id="GO:0015293">
    <property type="term" value="F:symporter activity"/>
    <property type="evidence" value="ECO:0007669"/>
    <property type="project" value="InterPro"/>
</dbReference>
<feature type="transmembrane region" description="Helical" evidence="8">
    <location>
        <begin position="211"/>
        <end position="237"/>
    </location>
</feature>
<dbReference type="PANTHER" id="PTHR35936:SF19">
    <property type="entry name" value="AMINO-ACID-BINDING PROTEIN YXEM-RELATED"/>
    <property type="match status" value="1"/>
</dbReference>
<dbReference type="Proteomes" id="UP000005459">
    <property type="component" value="Unassembled WGS sequence"/>
</dbReference>
<dbReference type="AlphaFoldDB" id="F9UCY2"/>
<feature type="transmembrane region" description="Helical" evidence="8">
    <location>
        <begin position="134"/>
        <end position="160"/>
    </location>
</feature>
<dbReference type="eggNOG" id="COG1301">
    <property type="taxonomic scope" value="Bacteria"/>
</dbReference>
<dbReference type="InterPro" id="IPR036458">
    <property type="entry name" value="Na:dicarbo_symporter_sf"/>
</dbReference>
<reference evidence="10 11" key="1">
    <citation type="submission" date="2011-06" db="EMBL/GenBank/DDBJ databases">
        <title>The draft genome of Thiocapsa marina 5811.</title>
        <authorList>
            <consortium name="US DOE Joint Genome Institute (JGI-PGF)"/>
            <person name="Lucas S."/>
            <person name="Han J."/>
            <person name="Cheng J.-F."/>
            <person name="Goodwin L."/>
            <person name="Pitluck S."/>
            <person name="Peters L."/>
            <person name="Land M.L."/>
            <person name="Hauser L."/>
            <person name="Vogl K."/>
            <person name="Liu Z."/>
            <person name="Imhoff J."/>
            <person name="Thiel V."/>
            <person name="Frigaard N.-U."/>
            <person name="Bryant D."/>
            <person name="Woyke T.J."/>
        </authorList>
    </citation>
    <scope>NUCLEOTIDE SEQUENCE [LARGE SCALE GENOMIC DNA]</scope>
    <source>
        <strain evidence="10 11">5811</strain>
    </source>
</reference>
<comment type="similarity">
    <text evidence="2">Belongs to the bacterial solute-binding protein 3 family.</text>
</comment>
<sequence>MGPKNGQPRRRLGIATQVFIGLGAGILVGLFFGEEVAFLQLGGDIFIALLQVTVIPYVIVALITSLGRLTLDEAKHLGLKAGGVLLLLWIIGLAVVLSSPLAFPNWASASFFSTSQIQEPAAVDFLKLYIPSNIFASLAFAIVPAVVVFSILFGVALIGVKNKARFVDLLSTVGDTLMTMTGFIGRLAPYGVFAITAAAAGTIDIGDLARLQVYIVTYVSMALILSLWIIPGLIAALTPLSYTSVVRAFRGPLITAFATANVLIVLPVLAADAKRLVAETDGKDGEPSEQEESAIDILIPAAFPFPNLGLVLSLMFVLFGGWFVGASVAASDYLLIAGAGLASLFGSTILALPFLFDLLRLPADLFQVFITVDVIGARFGTLLAGMHIIAIALIGAYAMEGALKVRVGRLVRFALLSVVMVLAVLIGIRAFYTYVFVAPFTKDQVLAGLSLLRAPQPHRVYREVPPETTPRAPATLARIQETGVLRACYQRSDYPSSFFNRHGDLVGFDIEMTHRFARRLDARVDFIPVDSISDAEASLDKGTCDIFMSLLPIVPEMTLSFAMTVPVIDGPIGMIMPDYRRREFESWEAIAAAGDIRIATTDNRATPRFLDRMLPDAQQVILQDNVALDALLTEDPPRFDAILMAAEEGAAWTIRYPRLNLTIPTPILMIPFGYALARDADPQLLTFFNAWLDNAKGYGTVDVLYRYWMLGELDTTREPRWSIARNVLGWLD</sequence>
<dbReference type="RefSeq" id="WP_007193657.1">
    <property type="nucleotide sequence ID" value="NZ_AFWV01000009.1"/>
</dbReference>
<dbReference type="SUPFAM" id="SSF118215">
    <property type="entry name" value="Proton glutamate symport protein"/>
    <property type="match status" value="1"/>
</dbReference>
<feature type="transmembrane region" description="Helical" evidence="8">
    <location>
        <begin position="249"/>
        <end position="270"/>
    </location>
</feature>
<evidence type="ECO:0000259" key="9">
    <source>
        <dbReference type="SMART" id="SM00062"/>
    </source>
</evidence>
<keyword evidence="6 8" id="KW-1133">Transmembrane helix</keyword>
<dbReference type="SUPFAM" id="SSF53850">
    <property type="entry name" value="Periplasmic binding protein-like II"/>
    <property type="match status" value="1"/>
</dbReference>
<evidence type="ECO:0000313" key="11">
    <source>
        <dbReference type="Proteomes" id="UP000005459"/>
    </source>
</evidence>
<evidence type="ECO:0000256" key="6">
    <source>
        <dbReference type="ARBA" id="ARBA00022989"/>
    </source>
</evidence>
<feature type="transmembrane region" description="Helical" evidence="8">
    <location>
        <begin position="333"/>
        <end position="355"/>
    </location>
</feature>
<dbReference type="InterPro" id="IPR001638">
    <property type="entry name" value="Solute-binding_3/MltF_N"/>
</dbReference>
<evidence type="ECO:0000313" key="10">
    <source>
        <dbReference type="EMBL" id="EGV17726.1"/>
    </source>
</evidence>
<dbReference type="STRING" id="768671.ThimaDRAFT_2784"/>
<organism evidence="10 11">
    <name type="scientific">Thiocapsa marina 5811</name>
    <dbReference type="NCBI Taxonomy" id="768671"/>
    <lineage>
        <taxon>Bacteria</taxon>
        <taxon>Pseudomonadati</taxon>
        <taxon>Pseudomonadota</taxon>
        <taxon>Gammaproteobacteria</taxon>
        <taxon>Chromatiales</taxon>
        <taxon>Chromatiaceae</taxon>
        <taxon>Thiocapsa</taxon>
    </lineage>
</organism>
<dbReference type="Pfam" id="PF00497">
    <property type="entry name" value="SBP_bac_3"/>
    <property type="match status" value="1"/>
</dbReference>
<evidence type="ECO:0000256" key="4">
    <source>
        <dbReference type="ARBA" id="ARBA00022692"/>
    </source>
</evidence>
<keyword evidence="4 8" id="KW-0812">Transmembrane</keyword>
<evidence type="ECO:0000256" key="8">
    <source>
        <dbReference type="SAM" id="Phobius"/>
    </source>
</evidence>
<evidence type="ECO:0000256" key="3">
    <source>
        <dbReference type="ARBA" id="ARBA00022448"/>
    </source>
</evidence>
<feature type="transmembrane region" description="Helical" evidence="8">
    <location>
        <begin position="45"/>
        <end position="71"/>
    </location>
</feature>
<evidence type="ECO:0000256" key="5">
    <source>
        <dbReference type="ARBA" id="ARBA00022729"/>
    </source>
</evidence>
<dbReference type="EMBL" id="AFWV01000009">
    <property type="protein sequence ID" value="EGV17726.1"/>
    <property type="molecule type" value="Genomic_DNA"/>
</dbReference>
<accession>F9UCY2</accession>
<protein>
    <submittedName>
        <fullName evidence="10">ABC-type transporter, periplasmic subunit family 3</fullName>
    </submittedName>
</protein>
<feature type="transmembrane region" description="Helical" evidence="8">
    <location>
        <begin position="12"/>
        <end position="33"/>
    </location>
</feature>
<keyword evidence="7 8" id="KW-0472">Membrane</keyword>
<dbReference type="Gene3D" id="1.10.3860.10">
    <property type="entry name" value="Sodium:dicarboxylate symporter"/>
    <property type="match status" value="1"/>
</dbReference>
<dbReference type="Pfam" id="PF00375">
    <property type="entry name" value="SDF"/>
    <property type="match status" value="1"/>
</dbReference>
<feature type="transmembrane region" description="Helical" evidence="8">
    <location>
        <begin position="410"/>
        <end position="432"/>
    </location>
</feature>